<dbReference type="EC" id="2.1.1.222" evidence="5"/>
<comment type="caution">
    <text evidence="5">The sequence shown here is derived from an EMBL/GenBank/DDBJ whole genome shotgun (WGS) entry which is preliminary data.</text>
</comment>
<dbReference type="Pfam" id="PF13649">
    <property type="entry name" value="Methyltransf_25"/>
    <property type="match status" value="1"/>
</dbReference>
<protein>
    <submittedName>
        <fullName evidence="5">Class I SAM-dependent methyltransferase</fullName>
        <ecNumber evidence="5">2.1.1.222</ecNumber>
        <ecNumber evidence="5">2.1.1.64</ecNumber>
    </submittedName>
</protein>
<dbReference type="PANTHER" id="PTHR43464:SF19">
    <property type="entry name" value="UBIQUINONE BIOSYNTHESIS O-METHYLTRANSFERASE, MITOCHONDRIAL"/>
    <property type="match status" value="1"/>
</dbReference>
<dbReference type="PANTHER" id="PTHR43464">
    <property type="entry name" value="METHYLTRANSFERASE"/>
    <property type="match status" value="1"/>
</dbReference>
<dbReference type="SUPFAM" id="SSF53335">
    <property type="entry name" value="S-adenosyl-L-methionine-dependent methyltransferases"/>
    <property type="match status" value="1"/>
</dbReference>
<dbReference type="InterPro" id="IPR041698">
    <property type="entry name" value="Methyltransf_25"/>
</dbReference>
<keyword evidence="2 5" id="KW-0808">Transferase</keyword>
<dbReference type="RefSeq" id="WP_378554280.1">
    <property type="nucleotide sequence ID" value="NZ_JBHSBA010000015.1"/>
</dbReference>
<keyword evidence="3" id="KW-0949">S-adenosyl-L-methionine</keyword>
<sequence length="196" mass="21875">MPTDPYWNHNTRYHPWILEQVPAHARTALDIGCGDGLLARKLATHCDAVLGVDVDDAVLATAPAAANVHLELADFRDLDDTFDMVTAVATLHHVPLHEGLAALRHLVAPGGTLAIVGLWKMHPLTDFHYLPLLPAIHGMDWWHRRSRGGPAAVVRDAQESLAQIRAATTELLPGARVRRRLMWRYTLVWRRPRQLG</sequence>
<evidence type="ECO:0000259" key="4">
    <source>
        <dbReference type="Pfam" id="PF13649"/>
    </source>
</evidence>
<dbReference type="Gene3D" id="3.40.50.150">
    <property type="entry name" value="Vaccinia Virus protein VP39"/>
    <property type="match status" value="1"/>
</dbReference>
<evidence type="ECO:0000313" key="5">
    <source>
        <dbReference type="EMBL" id="MFC4128510.1"/>
    </source>
</evidence>
<dbReference type="GO" id="GO:0102208">
    <property type="term" value="F:2-polyprenyl-6-hydroxyphenol methylase activity"/>
    <property type="evidence" value="ECO:0007669"/>
    <property type="project" value="UniProtKB-EC"/>
</dbReference>
<reference evidence="6" key="1">
    <citation type="journal article" date="2019" name="Int. J. Syst. Evol. Microbiol.">
        <title>The Global Catalogue of Microorganisms (GCM) 10K type strain sequencing project: providing services to taxonomists for standard genome sequencing and annotation.</title>
        <authorList>
            <consortium name="The Broad Institute Genomics Platform"/>
            <consortium name="The Broad Institute Genome Sequencing Center for Infectious Disease"/>
            <person name="Wu L."/>
            <person name="Ma J."/>
        </authorList>
    </citation>
    <scope>NUCLEOTIDE SEQUENCE [LARGE SCALE GENOMIC DNA]</scope>
    <source>
        <strain evidence="6">CGMCC 4.7204</strain>
    </source>
</reference>
<dbReference type="CDD" id="cd02440">
    <property type="entry name" value="AdoMet_MTases"/>
    <property type="match status" value="1"/>
</dbReference>
<dbReference type="EC" id="2.1.1.64" evidence="5"/>
<keyword evidence="6" id="KW-1185">Reference proteome</keyword>
<dbReference type="EMBL" id="JBHSBA010000015">
    <property type="protein sequence ID" value="MFC4128510.1"/>
    <property type="molecule type" value="Genomic_DNA"/>
</dbReference>
<dbReference type="InterPro" id="IPR029063">
    <property type="entry name" value="SAM-dependent_MTases_sf"/>
</dbReference>
<evidence type="ECO:0000256" key="2">
    <source>
        <dbReference type="ARBA" id="ARBA00022679"/>
    </source>
</evidence>
<organism evidence="5 6">
    <name type="scientific">Nocardia rhizosphaerae</name>
    <dbReference type="NCBI Taxonomy" id="1691571"/>
    <lineage>
        <taxon>Bacteria</taxon>
        <taxon>Bacillati</taxon>
        <taxon>Actinomycetota</taxon>
        <taxon>Actinomycetes</taxon>
        <taxon>Mycobacteriales</taxon>
        <taxon>Nocardiaceae</taxon>
        <taxon>Nocardia</taxon>
    </lineage>
</organism>
<dbReference type="GO" id="GO:0061542">
    <property type="term" value="F:3-demethylubiquinol 3-O-methyltransferase activity"/>
    <property type="evidence" value="ECO:0007669"/>
    <property type="project" value="UniProtKB-EC"/>
</dbReference>
<evidence type="ECO:0000256" key="3">
    <source>
        <dbReference type="ARBA" id="ARBA00022691"/>
    </source>
</evidence>
<dbReference type="Proteomes" id="UP001595767">
    <property type="component" value="Unassembled WGS sequence"/>
</dbReference>
<keyword evidence="1 5" id="KW-0489">Methyltransferase</keyword>
<proteinExistence type="predicted"/>
<evidence type="ECO:0000256" key="1">
    <source>
        <dbReference type="ARBA" id="ARBA00022603"/>
    </source>
</evidence>
<feature type="domain" description="Methyltransferase" evidence="4">
    <location>
        <begin position="29"/>
        <end position="111"/>
    </location>
</feature>
<accession>A0ABV8LE34</accession>
<gene>
    <name evidence="5" type="ORF">ACFOW8_26640</name>
</gene>
<dbReference type="GO" id="GO:0032259">
    <property type="term" value="P:methylation"/>
    <property type="evidence" value="ECO:0007669"/>
    <property type="project" value="UniProtKB-KW"/>
</dbReference>
<evidence type="ECO:0000313" key="6">
    <source>
        <dbReference type="Proteomes" id="UP001595767"/>
    </source>
</evidence>
<name>A0ABV8LE34_9NOCA</name>